<evidence type="ECO:0000256" key="5">
    <source>
        <dbReference type="ARBA" id="ARBA00023136"/>
    </source>
</evidence>
<dbReference type="InterPro" id="IPR004960">
    <property type="entry name" value="LipA_acyltrans"/>
</dbReference>
<evidence type="ECO:0000256" key="3">
    <source>
        <dbReference type="ARBA" id="ARBA00022519"/>
    </source>
</evidence>
<evidence type="ECO:0000313" key="9">
    <source>
        <dbReference type="Proteomes" id="UP000199031"/>
    </source>
</evidence>
<evidence type="ECO:0000313" key="8">
    <source>
        <dbReference type="EMBL" id="SFQ53260.1"/>
    </source>
</evidence>
<keyword evidence="6" id="KW-0012">Acyltransferase</keyword>
<keyword evidence="7" id="KW-0812">Transmembrane</keyword>
<dbReference type="CDD" id="cd07984">
    <property type="entry name" value="LPLAT_LABLAT-like"/>
    <property type="match status" value="1"/>
</dbReference>
<organism evidence="8 9">
    <name type="scientific">Parafilimonas terrae</name>
    <dbReference type="NCBI Taxonomy" id="1465490"/>
    <lineage>
        <taxon>Bacteria</taxon>
        <taxon>Pseudomonadati</taxon>
        <taxon>Bacteroidota</taxon>
        <taxon>Chitinophagia</taxon>
        <taxon>Chitinophagales</taxon>
        <taxon>Chitinophagaceae</taxon>
        <taxon>Parafilimonas</taxon>
    </lineage>
</organism>
<gene>
    <name evidence="8" type="ORF">SAMN05444277_11826</name>
</gene>
<dbReference type="AlphaFoldDB" id="A0A1I5Z9W4"/>
<reference evidence="8 9" key="1">
    <citation type="submission" date="2016-10" db="EMBL/GenBank/DDBJ databases">
        <authorList>
            <person name="de Groot N.N."/>
        </authorList>
    </citation>
    <scope>NUCLEOTIDE SEQUENCE [LARGE SCALE GENOMIC DNA]</scope>
    <source>
        <strain evidence="8 9">DSM 28286</strain>
    </source>
</reference>
<keyword evidence="5 7" id="KW-0472">Membrane</keyword>
<dbReference type="Pfam" id="PF03279">
    <property type="entry name" value="Lip_A_acyltrans"/>
    <property type="match status" value="1"/>
</dbReference>
<evidence type="ECO:0000256" key="6">
    <source>
        <dbReference type="ARBA" id="ARBA00023315"/>
    </source>
</evidence>
<evidence type="ECO:0000256" key="4">
    <source>
        <dbReference type="ARBA" id="ARBA00022679"/>
    </source>
</evidence>
<dbReference type="EMBL" id="FOXQ01000018">
    <property type="protein sequence ID" value="SFQ53260.1"/>
    <property type="molecule type" value="Genomic_DNA"/>
</dbReference>
<protein>
    <submittedName>
        <fullName evidence="8">KDO2-lipid IV(A) lauroyltransferase</fullName>
    </submittedName>
</protein>
<keyword evidence="3" id="KW-0997">Cell inner membrane</keyword>
<dbReference type="PANTHER" id="PTHR30606:SF10">
    <property type="entry name" value="PHOSPHATIDYLINOSITOL MANNOSIDE ACYLTRANSFERASE"/>
    <property type="match status" value="1"/>
</dbReference>
<feature type="transmembrane region" description="Helical" evidence="7">
    <location>
        <begin position="6"/>
        <end position="35"/>
    </location>
</feature>
<comment type="subcellular location">
    <subcellularLocation>
        <location evidence="1">Cell inner membrane</location>
    </subcellularLocation>
</comment>
<keyword evidence="2" id="KW-1003">Cell membrane</keyword>
<dbReference type="GO" id="GO:0009247">
    <property type="term" value="P:glycolipid biosynthetic process"/>
    <property type="evidence" value="ECO:0007669"/>
    <property type="project" value="UniProtKB-ARBA"/>
</dbReference>
<sequence>MYYVLYGFLYLISLLPFWMLYGISYLAYLLIYYIIGYRKAVVLSNLAIAFPKKTNEERRLIAKSFYKNFTDNFIEVIKLFSLSPAQLEKRMTWDYAFLDKYYKEGKNVQLHLGHFFNWEYANLSVSLASKFSVLVVYMPIANKAMDKVFIKLRTRFNAKMIGATSFLKDFKPYSKEQSCLVFVADQNAGHYNLAYWLPFFGKMVPFVTGPEKTARLNNSVCVYAKFKKIKRGYYHADLIEITANPRLLTEGEITKRTRDLIEENIREQPENYLWTHRRWKRTFDPAKHRAL</sequence>
<evidence type="ECO:0000256" key="1">
    <source>
        <dbReference type="ARBA" id="ARBA00004533"/>
    </source>
</evidence>
<keyword evidence="9" id="KW-1185">Reference proteome</keyword>
<keyword evidence="7" id="KW-1133">Transmembrane helix</keyword>
<dbReference type="GO" id="GO:0005886">
    <property type="term" value="C:plasma membrane"/>
    <property type="evidence" value="ECO:0007669"/>
    <property type="project" value="UniProtKB-SubCell"/>
</dbReference>
<name>A0A1I5Z9W4_9BACT</name>
<accession>A0A1I5Z9W4</accession>
<evidence type="ECO:0000256" key="7">
    <source>
        <dbReference type="SAM" id="Phobius"/>
    </source>
</evidence>
<dbReference type="RefSeq" id="WP_090662929.1">
    <property type="nucleotide sequence ID" value="NZ_FOXQ01000018.1"/>
</dbReference>
<proteinExistence type="predicted"/>
<dbReference type="STRING" id="1465490.SAMN05444277_11826"/>
<dbReference type="OrthoDB" id="9801955at2"/>
<dbReference type="PANTHER" id="PTHR30606">
    <property type="entry name" value="LIPID A BIOSYNTHESIS LAUROYL ACYLTRANSFERASE"/>
    <property type="match status" value="1"/>
</dbReference>
<dbReference type="GO" id="GO:0016746">
    <property type="term" value="F:acyltransferase activity"/>
    <property type="evidence" value="ECO:0007669"/>
    <property type="project" value="UniProtKB-KW"/>
</dbReference>
<keyword evidence="4 8" id="KW-0808">Transferase</keyword>
<dbReference type="Proteomes" id="UP000199031">
    <property type="component" value="Unassembled WGS sequence"/>
</dbReference>
<evidence type="ECO:0000256" key="2">
    <source>
        <dbReference type="ARBA" id="ARBA00022475"/>
    </source>
</evidence>